<evidence type="ECO:0000313" key="1">
    <source>
        <dbReference type="EMBL" id="CAE0638749.1"/>
    </source>
</evidence>
<dbReference type="PANTHER" id="PTHR37563">
    <property type="entry name" value="PHYTANOYL-COA DIOXYGENASE FAMILY PROTEIN (AFU_ORTHOLOGUE AFUA_2G03330)"/>
    <property type="match status" value="1"/>
</dbReference>
<dbReference type="InterPro" id="IPR008775">
    <property type="entry name" value="Phytyl_CoA_dOase-like"/>
</dbReference>
<dbReference type="AlphaFoldDB" id="A0A6V1NZI9"/>
<dbReference type="SUPFAM" id="SSF51197">
    <property type="entry name" value="Clavaminate synthase-like"/>
    <property type="match status" value="1"/>
</dbReference>
<dbReference type="EMBL" id="HBIU01038322">
    <property type="protein sequence ID" value="CAE0638749.1"/>
    <property type="molecule type" value="Transcribed_RNA"/>
</dbReference>
<accession>A0A6V1NZI9</accession>
<gene>
    <name evidence="1" type="ORF">HAKA00212_LOCUS17534</name>
</gene>
<dbReference type="InterPro" id="IPR051961">
    <property type="entry name" value="Fungal_Metabolite_Diox"/>
</dbReference>
<sequence>MAEFEGGDVGSIFRPTEEEDCCPFTIYLQTVSCGGDDSSDLVNNPAALLSGERKTVREIAEAVSFELDCSRETLISSNELVREHCLVGEARPSLIHEVADGISDRIHSVGISVQHVLSHECSSLPIFTGVGIESTLEQKGSHDEIVLNGLCSGKVSEVFGEQGFGVIKDLVSNDPVVTQAAARVREHIASMMKTVSMVQQINEQDRIKYCEVMQRDVGRFDIALDDAPGLREFVSYASFGLAEINDLEVAHDHWDAERAPWLEVIDACLGADNYEYCRTGVVVSTGGCRATSRQYWHADGQEELAPRQAVCLFIPLCDLTNTSGFTSFWPGSQLYKQSSLLEHGLPDKMPEGAIIQGKVNYGDCIVYDYKLIHRGEANHMQEGEMRPIVYVIYTVHGYSEPNFNVSSIYDVLSRPSRTEDPATAAAVDSSLS</sequence>
<proteinExistence type="predicted"/>
<name>A0A6V1NZI9_HETAK</name>
<dbReference type="PANTHER" id="PTHR37563:SF2">
    <property type="entry name" value="PHYTANOYL-COA DIOXYGENASE FAMILY PROTEIN (AFU_ORTHOLOGUE AFUA_2G03330)"/>
    <property type="match status" value="1"/>
</dbReference>
<protein>
    <submittedName>
        <fullName evidence="1">Uncharacterized protein</fullName>
    </submittedName>
</protein>
<dbReference type="Gene3D" id="2.60.120.620">
    <property type="entry name" value="q2cbj1_9rhob like domain"/>
    <property type="match status" value="1"/>
</dbReference>
<organism evidence="1">
    <name type="scientific">Heterosigma akashiwo</name>
    <name type="common">Chromophytic alga</name>
    <name type="synonym">Heterosigma carterae</name>
    <dbReference type="NCBI Taxonomy" id="2829"/>
    <lineage>
        <taxon>Eukaryota</taxon>
        <taxon>Sar</taxon>
        <taxon>Stramenopiles</taxon>
        <taxon>Ochrophyta</taxon>
        <taxon>Raphidophyceae</taxon>
        <taxon>Chattonellales</taxon>
        <taxon>Chattonellaceae</taxon>
        <taxon>Heterosigma</taxon>
    </lineage>
</organism>
<dbReference type="Pfam" id="PF05721">
    <property type="entry name" value="PhyH"/>
    <property type="match status" value="1"/>
</dbReference>
<reference evidence="1" key="1">
    <citation type="submission" date="2021-01" db="EMBL/GenBank/DDBJ databases">
        <authorList>
            <person name="Corre E."/>
            <person name="Pelletier E."/>
            <person name="Niang G."/>
            <person name="Scheremetjew M."/>
            <person name="Finn R."/>
            <person name="Kale V."/>
            <person name="Holt S."/>
            <person name="Cochrane G."/>
            <person name="Meng A."/>
            <person name="Brown T."/>
            <person name="Cohen L."/>
        </authorList>
    </citation>
    <scope>NUCLEOTIDE SEQUENCE</scope>
    <source>
        <strain evidence="1">CCMP3107</strain>
    </source>
</reference>